<protein>
    <submittedName>
        <fullName evidence="5">Uncharacterized protein</fullName>
    </submittedName>
</protein>
<reference evidence="5" key="1">
    <citation type="submission" date="2013-04" db="EMBL/GenBank/DDBJ databases">
        <title>The Genome Sequence of Fonticula alba ATCC 38817.</title>
        <authorList>
            <consortium name="The Broad Institute Genomics Platform"/>
            <person name="Russ C."/>
            <person name="Cuomo C."/>
            <person name="Burger G."/>
            <person name="Gray M.W."/>
            <person name="Holland P.W.H."/>
            <person name="King N."/>
            <person name="Lang F.B.F."/>
            <person name="Roger A.J."/>
            <person name="Ruiz-Trillo I."/>
            <person name="Brown M."/>
            <person name="Walker B."/>
            <person name="Young S."/>
            <person name="Zeng Q."/>
            <person name="Gargeya S."/>
            <person name="Fitzgerald M."/>
            <person name="Haas B."/>
            <person name="Abouelleil A."/>
            <person name="Allen A.W."/>
            <person name="Alvarado L."/>
            <person name="Arachchi H.M."/>
            <person name="Berlin A.M."/>
            <person name="Chapman S.B."/>
            <person name="Gainer-Dewar J."/>
            <person name="Goldberg J."/>
            <person name="Griggs A."/>
            <person name="Gujja S."/>
            <person name="Hansen M."/>
            <person name="Howarth C."/>
            <person name="Imamovic A."/>
            <person name="Ireland A."/>
            <person name="Larimer J."/>
            <person name="McCowan C."/>
            <person name="Murphy C."/>
            <person name="Pearson M."/>
            <person name="Poon T.W."/>
            <person name="Priest M."/>
            <person name="Roberts A."/>
            <person name="Saif S."/>
            <person name="Shea T."/>
            <person name="Sisk P."/>
            <person name="Sykes S."/>
            <person name="Wortman J."/>
            <person name="Nusbaum C."/>
            <person name="Birren B."/>
        </authorList>
    </citation>
    <scope>NUCLEOTIDE SEQUENCE [LARGE SCALE GENOMIC DNA]</scope>
    <source>
        <strain evidence="5">ATCC 38817</strain>
    </source>
</reference>
<dbReference type="GO" id="GO:0006887">
    <property type="term" value="P:exocytosis"/>
    <property type="evidence" value="ECO:0007669"/>
    <property type="project" value="UniProtKB-KW"/>
</dbReference>
<dbReference type="Proteomes" id="UP000030693">
    <property type="component" value="Unassembled WGS sequence"/>
</dbReference>
<accession>A0A058Z4Y0</accession>
<feature type="compositionally biased region" description="Low complexity" evidence="4">
    <location>
        <begin position="600"/>
        <end position="615"/>
    </location>
</feature>
<dbReference type="STRING" id="691883.A0A058Z4Y0"/>
<dbReference type="Pfam" id="PF06046">
    <property type="entry name" value="Sec6"/>
    <property type="match status" value="1"/>
</dbReference>
<dbReference type="RefSeq" id="XP_009496994.1">
    <property type="nucleotide sequence ID" value="XM_009498719.1"/>
</dbReference>
<evidence type="ECO:0000256" key="4">
    <source>
        <dbReference type="SAM" id="MobiDB-lite"/>
    </source>
</evidence>
<comment type="similarity">
    <text evidence="1">Belongs to the SEC6 family.</text>
</comment>
<feature type="compositionally biased region" description="Low complexity" evidence="4">
    <location>
        <begin position="651"/>
        <end position="666"/>
    </location>
</feature>
<gene>
    <name evidence="5" type="ORF">H696_04855</name>
</gene>
<dbReference type="PANTHER" id="PTHR21292">
    <property type="entry name" value="EXOCYST COMPLEX COMPONENT SEC6-RELATED"/>
    <property type="match status" value="1"/>
</dbReference>
<dbReference type="GO" id="GO:0000145">
    <property type="term" value="C:exocyst"/>
    <property type="evidence" value="ECO:0007669"/>
    <property type="project" value="InterPro"/>
</dbReference>
<feature type="region of interest" description="Disordered" evidence="4">
    <location>
        <begin position="599"/>
        <end position="624"/>
    </location>
</feature>
<organism evidence="5">
    <name type="scientific">Fonticula alba</name>
    <name type="common">Slime mold</name>
    <dbReference type="NCBI Taxonomy" id="691883"/>
    <lineage>
        <taxon>Eukaryota</taxon>
        <taxon>Rotosphaerida</taxon>
        <taxon>Fonticulaceae</taxon>
        <taxon>Fonticula</taxon>
    </lineage>
</organism>
<dbReference type="EMBL" id="KB932208">
    <property type="protein sequence ID" value="KCV68562.1"/>
    <property type="molecule type" value="Genomic_DNA"/>
</dbReference>
<feature type="region of interest" description="Disordered" evidence="4">
    <location>
        <begin position="913"/>
        <end position="934"/>
    </location>
</feature>
<name>A0A058Z4Y0_FONAL</name>
<evidence type="ECO:0000256" key="2">
    <source>
        <dbReference type="ARBA" id="ARBA00022448"/>
    </source>
</evidence>
<dbReference type="GO" id="GO:0051601">
    <property type="term" value="P:exocyst localization"/>
    <property type="evidence" value="ECO:0007669"/>
    <property type="project" value="TreeGrafter"/>
</dbReference>
<proteinExistence type="inferred from homology"/>
<keyword evidence="6" id="KW-1185">Reference proteome</keyword>
<keyword evidence="2" id="KW-0813">Transport</keyword>
<dbReference type="AlphaFoldDB" id="A0A058Z4Y0"/>
<sequence length="952" mass="104538">MGGSDIYDSDGRFEVDRVYEKVLANLEDFFGSDILPDLSEFCESLAQVRNDRQSKLRIALQDHLHQASGWTNQIQQRFDDAVTVEQSLSQAIQLCASAQGALPDFDKLFFAHVSHRRTEQVQHITSTLESMQGLIIHLRQRIQADQADLENTQFELYVFMMLARLRLFQRHCVASVAARPPSQSGFRLLDLLEFIIEDSTRLAAEFEALLMAIAGEQLRLADVNPSAVVALYVIVAKAEEIDRSLAAGVALPMTIDPHGRCFEPDPVVLDHQNEVLAAAAAAEAARAATVADRPSLLRRAAAVAPTAVANPRGTSAADALSPGAEQDYMRSAANILDSFRYDLRSKTLAAVATAISSEFAALARHTPLPEVLGPLSAFIDSSVVRLMDLLRPLVDPSLGVPRLFVRAYHAHTNDLLLRILRDPKLSRPHLLVLLQFIEGYQASMTGRLGVPADWLSPPLLADQRATIYQRYNREVTVMLGTWVLNLLQRERQAFIRRTDAPPIDPGTGHFRSTASVLLFQMLNQQLDQTLTSSSLPLVEQFLTSAAGLLGESRLFLLRMVVIELRRYLAHYGSGYPFLLSVFPVELFCVRLPALEEAAMGGSSSGPATTGSSKSPANPFLQTPAPTGMAALPPAVVAMLTGGFWSEEMPYEAPGSGPGSPALGPGSTPSPPTGGGDDEDDIPGGLVEYLLLTSNTLTSSSDLLADFIAHLRKLLARVGPSEALFAPLQEALRDLRLGATFPLFGAIFLMLCDTFRLLRGLLTGRWYEENLMTDVIATFADYMEDIRPRIPLYSFDKLGVMLLEQVVACYIDALFSRAAVFRPGELERRLKADTEALGALFRPLIQNPRRLEEALKLIHSLCSMTVCPHTNVHLFFEESRRVCGTLTSTHVARLLQRRSDLTREQNSSALATCRKVEESQPQPAPPQKVLPTTVPTSVDHIQLALERALSGRS</sequence>
<evidence type="ECO:0000313" key="6">
    <source>
        <dbReference type="Proteomes" id="UP000030693"/>
    </source>
</evidence>
<dbReference type="Gene3D" id="1.10.357.50">
    <property type="match status" value="1"/>
</dbReference>
<feature type="region of interest" description="Disordered" evidence="4">
    <location>
        <begin position="649"/>
        <end position="679"/>
    </location>
</feature>
<dbReference type="OrthoDB" id="2633669at2759"/>
<evidence type="ECO:0000256" key="3">
    <source>
        <dbReference type="ARBA" id="ARBA00022483"/>
    </source>
</evidence>
<dbReference type="GO" id="GO:0000149">
    <property type="term" value="F:SNARE binding"/>
    <property type="evidence" value="ECO:0007669"/>
    <property type="project" value="TreeGrafter"/>
</dbReference>
<dbReference type="Gene3D" id="1.10.357.70">
    <property type="entry name" value="Exocyst complex component Sec6, C-terminal domain"/>
    <property type="match status" value="1"/>
</dbReference>
<dbReference type="InterPro" id="IPR042532">
    <property type="entry name" value="EXOC3/Sec6_C"/>
</dbReference>
<evidence type="ECO:0000256" key="1">
    <source>
        <dbReference type="ARBA" id="ARBA00009447"/>
    </source>
</evidence>
<keyword evidence="3" id="KW-0268">Exocytosis</keyword>
<dbReference type="GeneID" id="20529580"/>
<dbReference type="PANTHER" id="PTHR21292:SF1">
    <property type="entry name" value="EXOCYST COMPLEX COMPONENT 3"/>
    <property type="match status" value="1"/>
</dbReference>
<dbReference type="InterPro" id="IPR010326">
    <property type="entry name" value="EXOC3/Sec6"/>
</dbReference>
<evidence type="ECO:0000313" key="5">
    <source>
        <dbReference type="EMBL" id="KCV68562.1"/>
    </source>
</evidence>